<dbReference type="GeneID" id="98002053"/>
<comment type="caution">
    <text evidence="2">The sequence shown here is derived from an EMBL/GenBank/DDBJ whole genome shotgun (WGS) entry which is preliminary data.</text>
</comment>
<dbReference type="EMBL" id="ABXJ01000056">
    <property type="protein sequence ID" value="EEA90814.1"/>
    <property type="molecule type" value="Genomic_DNA"/>
</dbReference>
<protein>
    <submittedName>
        <fullName evidence="2">LICD family protein</fullName>
    </submittedName>
</protein>
<dbReference type="STRING" id="445975.COLSTE_00982"/>
<evidence type="ECO:0000259" key="1">
    <source>
        <dbReference type="Pfam" id="PF04991"/>
    </source>
</evidence>
<dbReference type="RefSeq" id="WP_006720639.1">
    <property type="nucleotide sequence ID" value="NZ_CP085935.1"/>
</dbReference>
<dbReference type="GO" id="GO:0009100">
    <property type="term" value="P:glycoprotein metabolic process"/>
    <property type="evidence" value="ECO:0007669"/>
    <property type="project" value="UniProtKB-ARBA"/>
</dbReference>
<dbReference type="Proteomes" id="UP000003560">
    <property type="component" value="Unassembled WGS sequence"/>
</dbReference>
<organism evidence="2 3">
    <name type="scientific">Collinsella stercoris DSM 13279</name>
    <dbReference type="NCBI Taxonomy" id="445975"/>
    <lineage>
        <taxon>Bacteria</taxon>
        <taxon>Bacillati</taxon>
        <taxon>Actinomycetota</taxon>
        <taxon>Coriobacteriia</taxon>
        <taxon>Coriobacteriales</taxon>
        <taxon>Coriobacteriaceae</taxon>
        <taxon>Collinsella</taxon>
    </lineage>
</organism>
<reference evidence="2 3" key="2">
    <citation type="submission" date="2008-10" db="EMBL/GenBank/DDBJ databases">
        <authorList>
            <person name="Fulton L."/>
            <person name="Clifton S."/>
            <person name="Fulton B."/>
            <person name="Xu J."/>
            <person name="Minx P."/>
            <person name="Pepin K.H."/>
            <person name="Johnson M."/>
            <person name="Thiruvilangam P."/>
            <person name="Bhonagiri V."/>
            <person name="Nash W.E."/>
            <person name="Mardis E.R."/>
            <person name="Wilson R.K."/>
        </authorList>
    </citation>
    <scope>NUCLEOTIDE SEQUENCE [LARGE SCALE GENOMIC DNA]</scope>
    <source>
        <strain evidence="2 3">DSM 13279</strain>
    </source>
</reference>
<dbReference type="Pfam" id="PF04991">
    <property type="entry name" value="LicD"/>
    <property type="match status" value="1"/>
</dbReference>
<accession>B6GA86</accession>
<dbReference type="AlphaFoldDB" id="B6GA86"/>
<evidence type="ECO:0000313" key="2">
    <source>
        <dbReference type="EMBL" id="EEA90814.1"/>
    </source>
</evidence>
<gene>
    <name evidence="2" type="ORF">COLSTE_00982</name>
</gene>
<keyword evidence="3" id="KW-1185">Reference proteome</keyword>
<dbReference type="InterPro" id="IPR007074">
    <property type="entry name" value="LicD/FKTN/FKRP_NTP_transf"/>
</dbReference>
<dbReference type="PANTHER" id="PTHR43404:SF2">
    <property type="entry name" value="LIPOPOLYSACCHARIDE CHOLINEPHOSPHOTRANSFERASE LICD"/>
    <property type="match status" value="1"/>
</dbReference>
<dbReference type="eggNOG" id="COG3475">
    <property type="taxonomic scope" value="Bacteria"/>
</dbReference>
<feature type="domain" description="LicD/FKTN/FKRP nucleotidyltransferase" evidence="1">
    <location>
        <begin position="32"/>
        <end position="252"/>
    </location>
</feature>
<dbReference type="OrthoDB" id="3780655at2"/>
<dbReference type="InterPro" id="IPR052942">
    <property type="entry name" value="LPS_cholinephosphotransferase"/>
</dbReference>
<reference evidence="2 3" key="1">
    <citation type="submission" date="2008-10" db="EMBL/GenBank/DDBJ databases">
        <title>Draft genome sequence of Collinsella stercoris (DSM 13279).</title>
        <authorList>
            <person name="Sudarsanam P."/>
            <person name="Ley R."/>
            <person name="Guruge J."/>
            <person name="Turnbaugh P.J."/>
            <person name="Mahowald M."/>
            <person name="Liep D."/>
            <person name="Gordon J."/>
        </authorList>
    </citation>
    <scope>NUCLEOTIDE SEQUENCE [LARGE SCALE GENOMIC DNA]</scope>
    <source>
        <strain evidence="2 3">DSM 13279</strain>
    </source>
</reference>
<dbReference type="PANTHER" id="PTHR43404">
    <property type="entry name" value="LIPOPOLYSACCHARIDE CHOLINEPHOSPHOTRANSFERASE LICD"/>
    <property type="match status" value="1"/>
</dbReference>
<dbReference type="HOGENOM" id="CLU_075543_1_0_11"/>
<proteinExistence type="predicted"/>
<sequence length="273" mass="31056">MAKAVDDGRVYLSLEEVHEELLKLLLLFDDFCKVHGLRYSLDSGTLLGAVRHKGFIPWDDDLDVSMPRPDYERLLSLDGELPEGLHLVNALNSVFAFGFCKLCTDKIRAQEPSYEGRMDEMLWIDIFPVDGISPDLDEALKTWKAVHRTTRRNVWATVNHQAERGLRRVLKTACGALLRLGDPRGEMLHAIADAVSNPGYERAGRVCCLVGGESGLWTLPKDGYEATVEMEFEGHLLPCMCCWDEFLNELYGDYMQLPPEEERRTHCIKAWRV</sequence>
<evidence type="ECO:0000313" key="3">
    <source>
        <dbReference type="Proteomes" id="UP000003560"/>
    </source>
</evidence>
<name>B6GA86_9ACTN</name>